<dbReference type="Proteomes" id="UP001153069">
    <property type="component" value="Unassembled WGS sequence"/>
</dbReference>
<evidence type="ECO:0000313" key="1">
    <source>
        <dbReference type="EMBL" id="CAB9512023.1"/>
    </source>
</evidence>
<name>A0A9N8HIR0_9STRA</name>
<dbReference type="OrthoDB" id="56518at2759"/>
<proteinExistence type="predicted"/>
<dbReference type="AlphaFoldDB" id="A0A9N8HIR0"/>
<sequence>MPSKHDDEDDGKWESSEAKMLLREGIISGDISAGLGPTAVYEMNDEYKKFPFHRFQANFYTLRAKIQADYNRVVSDSVAYGHDIALVAELRTENPPRDLGYPNWGTHAAKKLLKADVDQDKQFDLKPSELWETRPEYKEFPLEVFRKHIYQEVDSRVSRAARFSKKKIRQKFNIQPRETVLNADTIAYMEAKQSEENQSN</sequence>
<organism evidence="1 2">
    <name type="scientific">Seminavis robusta</name>
    <dbReference type="NCBI Taxonomy" id="568900"/>
    <lineage>
        <taxon>Eukaryota</taxon>
        <taxon>Sar</taxon>
        <taxon>Stramenopiles</taxon>
        <taxon>Ochrophyta</taxon>
        <taxon>Bacillariophyta</taxon>
        <taxon>Bacillariophyceae</taxon>
        <taxon>Bacillariophycidae</taxon>
        <taxon>Naviculales</taxon>
        <taxon>Naviculaceae</taxon>
        <taxon>Seminavis</taxon>
    </lineage>
</organism>
<gene>
    <name evidence="1" type="ORF">SEMRO_514_G158120.1</name>
</gene>
<protein>
    <submittedName>
        <fullName evidence="1">Uncharacterized protein</fullName>
    </submittedName>
</protein>
<reference evidence="1" key="1">
    <citation type="submission" date="2020-06" db="EMBL/GenBank/DDBJ databases">
        <authorList>
            <consortium name="Plant Systems Biology data submission"/>
        </authorList>
    </citation>
    <scope>NUCLEOTIDE SEQUENCE</scope>
    <source>
        <strain evidence="1">D6</strain>
    </source>
</reference>
<keyword evidence="2" id="KW-1185">Reference proteome</keyword>
<evidence type="ECO:0000313" key="2">
    <source>
        <dbReference type="Proteomes" id="UP001153069"/>
    </source>
</evidence>
<accession>A0A9N8HIR0</accession>
<dbReference type="EMBL" id="CAICTM010000513">
    <property type="protein sequence ID" value="CAB9512023.1"/>
    <property type="molecule type" value="Genomic_DNA"/>
</dbReference>
<comment type="caution">
    <text evidence="1">The sequence shown here is derived from an EMBL/GenBank/DDBJ whole genome shotgun (WGS) entry which is preliminary data.</text>
</comment>